<dbReference type="InterPro" id="IPR004175">
    <property type="entry name" value="RNA_CPDase"/>
</dbReference>
<keyword evidence="3" id="KW-0436">Ligase</keyword>
<evidence type="ECO:0000313" key="3">
    <source>
        <dbReference type="EMBL" id="ERJ19811.1"/>
    </source>
</evidence>
<keyword evidence="4" id="KW-1185">Reference proteome</keyword>
<dbReference type="EMBL" id="AFNV02000007">
    <property type="protein sequence ID" value="ERJ19811.1"/>
    <property type="molecule type" value="Genomic_DNA"/>
</dbReference>
<comment type="caution">
    <text evidence="3">The sequence shown here is derived from an EMBL/GenBank/DDBJ whole genome shotgun (WGS) entry which is preliminary data.</text>
</comment>
<evidence type="ECO:0000313" key="4">
    <source>
        <dbReference type="Proteomes" id="UP000006242"/>
    </source>
</evidence>
<evidence type="ECO:0000256" key="1">
    <source>
        <dbReference type="ARBA" id="ARBA00022801"/>
    </source>
</evidence>
<dbReference type="PANTHER" id="PTHR35561">
    <property type="entry name" value="RNA 2',3'-CYCLIC PHOSPHODIESTERASE"/>
    <property type="match status" value="1"/>
</dbReference>
<feature type="domain" description="Phosphoesterase HXTX" evidence="2">
    <location>
        <begin position="20"/>
        <end position="94"/>
    </location>
</feature>
<reference evidence="3 4" key="2">
    <citation type="journal article" date="2013" name="PLoS ONE">
        <title>INDIGO - INtegrated Data Warehouse of MIcrobial GenOmes with Examples from the Red Sea Extremophiles.</title>
        <authorList>
            <person name="Alam I."/>
            <person name="Antunes A."/>
            <person name="Kamau A.A."/>
            <person name="Ba Alawi W."/>
            <person name="Kalkatawi M."/>
            <person name="Stingl U."/>
            <person name="Bajic V.B."/>
        </authorList>
    </citation>
    <scope>NUCLEOTIDE SEQUENCE [LARGE SCALE GENOMIC DNA]</scope>
    <source>
        <strain evidence="3 4">E1L3A</strain>
    </source>
</reference>
<dbReference type="GO" id="GO:0008664">
    <property type="term" value="F:RNA 2',3'-cyclic 3'-phosphodiesterase activity"/>
    <property type="evidence" value="ECO:0007669"/>
    <property type="project" value="InterPro"/>
</dbReference>
<dbReference type="PANTHER" id="PTHR35561:SF1">
    <property type="entry name" value="RNA 2',3'-CYCLIC PHOSPHODIESTERASE"/>
    <property type="match status" value="1"/>
</dbReference>
<dbReference type="Gene3D" id="3.90.1140.10">
    <property type="entry name" value="Cyclic phosphodiesterase"/>
    <property type="match status" value="1"/>
</dbReference>
<keyword evidence="1" id="KW-0378">Hydrolase</keyword>
<dbReference type="eggNOG" id="COG1514">
    <property type="taxonomic scope" value="Bacteria"/>
</dbReference>
<reference evidence="3 4" key="1">
    <citation type="journal article" date="2011" name="J. Bacteriol.">
        <title>Genome sequence of Salinisphaera shabanensis, a gammaproteobacterium from the harsh, variable environment of the brine-seawater interface of the Shaban Deep in the Red Sea.</title>
        <authorList>
            <person name="Antunes A."/>
            <person name="Alam I."/>
            <person name="Bajic V.B."/>
            <person name="Stingl U."/>
        </authorList>
    </citation>
    <scope>NUCLEOTIDE SEQUENCE [LARGE SCALE GENOMIC DNA]</scope>
    <source>
        <strain evidence="3 4">E1L3A</strain>
    </source>
</reference>
<dbReference type="Proteomes" id="UP000006242">
    <property type="component" value="Unassembled WGS sequence"/>
</dbReference>
<dbReference type="GO" id="GO:0016874">
    <property type="term" value="F:ligase activity"/>
    <property type="evidence" value="ECO:0007669"/>
    <property type="project" value="UniProtKB-KW"/>
</dbReference>
<dbReference type="GO" id="GO:0004113">
    <property type="term" value="F:2',3'-cyclic-nucleotide 3'-phosphodiesterase activity"/>
    <property type="evidence" value="ECO:0007669"/>
    <property type="project" value="InterPro"/>
</dbReference>
<dbReference type="Pfam" id="PF02834">
    <property type="entry name" value="LigT_PEase"/>
    <property type="match status" value="1"/>
</dbReference>
<dbReference type="RefSeq" id="WP_021031490.1">
    <property type="nucleotide sequence ID" value="NZ_AFNV02000007.1"/>
</dbReference>
<dbReference type="AlphaFoldDB" id="U2E7V5"/>
<dbReference type="STRING" id="1033802.SSPSH_001282"/>
<dbReference type="OrthoDB" id="7061261at2"/>
<organism evidence="3 4">
    <name type="scientific">Salinisphaera shabanensis E1L3A</name>
    <dbReference type="NCBI Taxonomy" id="1033802"/>
    <lineage>
        <taxon>Bacteria</taxon>
        <taxon>Pseudomonadati</taxon>
        <taxon>Pseudomonadota</taxon>
        <taxon>Gammaproteobacteria</taxon>
        <taxon>Salinisphaerales</taxon>
        <taxon>Salinisphaeraceae</taxon>
        <taxon>Salinisphaera</taxon>
    </lineage>
</organism>
<sequence>MIEGASRTSGVQRLFFALMPPADVARRIAAQADTLEIDGRPGDTARLHLTLAFLGKVESHTLDDLFDTAARIDLPRFTLVLDRLGLFRRARIAWFGPSQVSPVLLDLATKLDKNTARAIEKHAIGRMSLSGARSTR</sequence>
<accession>U2E7V5</accession>
<dbReference type="SUPFAM" id="SSF55144">
    <property type="entry name" value="LigT-like"/>
    <property type="match status" value="1"/>
</dbReference>
<protein>
    <submittedName>
        <fullName evidence="3">2'-5' RNA ligase protein</fullName>
    </submittedName>
</protein>
<name>U2E7V5_9GAMM</name>
<gene>
    <name evidence="3" type="primary">ligT</name>
    <name evidence="3" type="ORF">SSPSH_001282</name>
</gene>
<proteinExistence type="predicted"/>
<dbReference type="InterPro" id="IPR014051">
    <property type="entry name" value="Phosphoesterase_HXTX"/>
</dbReference>
<dbReference type="InterPro" id="IPR009097">
    <property type="entry name" value="Cyclic_Pdiesterase"/>
</dbReference>
<evidence type="ECO:0000259" key="2">
    <source>
        <dbReference type="Pfam" id="PF02834"/>
    </source>
</evidence>